<dbReference type="SUPFAM" id="SSF52540">
    <property type="entry name" value="P-loop containing nucleoside triphosphate hydrolases"/>
    <property type="match status" value="1"/>
</dbReference>
<evidence type="ECO:0000313" key="3">
    <source>
        <dbReference type="Proteomes" id="UP000198558"/>
    </source>
</evidence>
<reference evidence="3" key="1">
    <citation type="submission" date="2016-10" db="EMBL/GenBank/DDBJ databases">
        <authorList>
            <person name="Varghese N."/>
            <person name="Submissions S."/>
        </authorList>
    </citation>
    <scope>NUCLEOTIDE SEQUENCE [LARGE SCALE GENOMIC DNA]</scope>
    <source>
        <strain evidence="3">DSM 1551</strain>
    </source>
</reference>
<dbReference type="PANTHER" id="PTHR30121:SF6">
    <property type="entry name" value="SLR6007 PROTEIN"/>
    <property type="match status" value="1"/>
</dbReference>
<sequence>MSSLLKRSFKSKVAPKGLSFNRNYIQMGDKYVKIVTVLNTPKEYYAGILSVLTSNPNIKVDMMCEPSSENIPNLIKNQVNKMEREYRETVDVTKREKISQDVTALNNMVAHLVARRDKTYNVVINVMIIADSVSELNEEYQKLKMQLSVMGWQLQSLIGIQEKLYKRTSVWFYKDGFNSEMKRNLGVLLPSLNLASLYPFTFDTLDDPKGLLIGNEQYNGGKIMFDQFVYVNDRNIAVEQNRLNGNLIAVGKSGSGKTTALNSIMMQHMLYKRKIIWIDPENKIKPLIERASGSFFNMGTSKARINIFDLKPISSDEEDVVEKYNTKLAIYNVVEDIKIILKYLSPQIRDETLAVIGDIAVKTYESVGIDNDTNFRYLGYEKYPTFTNFNAVLQEHIEKMESAEIFDDEYRAYKDLSLKIKPLINEYAIYFDGKTTINVSETANPFIGFGTKVFFNLTEGLRNALMHIILQFSWSLCLDESVFSVFCVDEAHLLILVGETAKMLEQFVRRSRKYNNATILATQEVHDFADDKVLTSGKAIFNSSTYKLIMNLERDGISDLTKLTTLTEGEASLIDRFKMGEAVLIAGNKRIPIQIQVTDDMFKMME</sequence>
<dbReference type="InterPro" id="IPR027417">
    <property type="entry name" value="P-loop_NTPase"/>
</dbReference>
<dbReference type="Gene3D" id="1.10.8.730">
    <property type="match status" value="1"/>
</dbReference>
<keyword evidence="3" id="KW-1185">Reference proteome</keyword>
<evidence type="ECO:0000313" key="2">
    <source>
        <dbReference type="EMBL" id="SET20805.1"/>
    </source>
</evidence>
<feature type="domain" description="TraG P-loop" evidence="1">
    <location>
        <begin position="243"/>
        <end position="574"/>
    </location>
</feature>
<dbReference type="GeneID" id="78287581"/>
<dbReference type="PANTHER" id="PTHR30121">
    <property type="entry name" value="UNCHARACTERIZED PROTEIN YJGR-RELATED"/>
    <property type="match status" value="1"/>
</dbReference>
<proteinExistence type="predicted"/>
<evidence type="ECO:0000259" key="1">
    <source>
        <dbReference type="Pfam" id="PF19044"/>
    </source>
</evidence>
<dbReference type="Proteomes" id="UP000198558">
    <property type="component" value="Unassembled WGS sequence"/>
</dbReference>
<dbReference type="AlphaFoldDB" id="A0A1I0CMT9"/>
<dbReference type="InterPro" id="IPR043964">
    <property type="entry name" value="P-loop_TraG"/>
</dbReference>
<dbReference type="Pfam" id="PF19044">
    <property type="entry name" value="P-loop_TraG"/>
    <property type="match status" value="1"/>
</dbReference>
<dbReference type="OrthoDB" id="9804380at2"/>
<dbReference type="EMBL" id="FOIN01000003">
    <property type="protein sequence ID" value="SET20805.1"/>
    <property type="molecule type" value="Genomic_DNA"/>
</dbReference>
<name>A0A1I0CMT9_9FIRM</name>
<dbReference type="InterPro" id="IPR051162">
    <property type="entry name" value="T4SS_component"/>
</dbReference>
<dbReference type="Gene3D" id="3.40.50.300">
    <property type="entry name" value="P-loop containing nucleotide triphosphate hydrolases"/>
    <property type="match status" value="1"/>
</dbReference>
<organism evidence="2 3">
    <name type="scientific">Thomasclavelia cocleata</name>
    <dbReference type="NCBI Taxonomy" id="69824"/>
    <lineage>
        <taxon>Bacteria</taxon>
        <taxon>Bacillati</taxon>
        <taxon>Bacillota</taxon>
        <taxon>Erysipelotrichia</taxon>
        <taxon>Erysipelotrichales</taxon>
        <taxon>Coprobacillaceae</taxon>
        <taxon>Thomasclavelia</taxon>
    </lineage>
</organism>
<dbReference type="RefSeq" id="WP_092352239.1">
    <property type="nucleotide sequence ID" value="NZ_FOIN01000003.1"/>
</dbReference>
<accession>A0A1I0CMT9</accession>
<gene>
    <name evidence="2" type="ORF">SAMN04489758_103127</name>
</gene>
<protein>
    <submittedName>
        <fullName evidence="2">AAA-like domain-containing protein</fullName>
    </submittedName>
</protein>